<proteinExistence type="predicted"/>
<dbReference type="GeneID" id="36399406"/>
<evidence type="ECO:0000313" key="3">
    <source>
        <dbReference type="Proteomes" id="UP000054928"/>
    </source>
</evidence>
<dbReference type="RefSeq" id="XP_024583849.1">
    <property type="nucleotide sequence ID" value="XM_024718452.1"/>
</dbReference>
<feature type="region of interest" description="Disordered" evidence="1">
    <location>
        <begin position="123"/>
        <end position="150"/>
    </location>
</feature>
<dbReference type="AlphaFoldDB" id="A0A0P1B0S1"/>
<organism evidence="2 3">
    <name type="scientific">Plasmopara halstedii</name>
    <name type="common">Downy mildew of sunflower</name>
    <dbReference type="NCBI Taxonomy" id="4781"/>
    <lineage>
        <taxon>Eukaryota</taxon>
        <taxon>Sar</taxon>
        <taxon>Stramenopiles</taxon>
        <taxon>Oomycota</taxon>
        <taxon>Peronosporomycetes</taxon>
        <taxon>Peronosporales</taxon>
        <taxon>Peronosporaceae</taxon>
        <taxon>Plasmopara</taxon>
    </lineage>
</organism>
<keyword evidence="3" id="KW-1185">Reference proteome</keyword>
<evidence type="ECO:0000256" key="1">
    <source>
        <dbReference type="SAM" id="MobiDB-lite"/>
    </source>
</evidence>
<feature type="compositionally biased region" description="Basic and acidic residues" evidence="1">
    <location>
        <begin position="65"/>
        <end position="74"/>
    </location>
</feature>
<protein>
    <submittedName>
        <fullName evidence="2">Uncharacterized protein</fullName>
    </submittedName>
</protein>
<accession>A0A0P1B0S1</accession>
<evidence type="ECO:0000313" key="2">
    <source>
        <dbReference type="EMBL" id="CEG47480.1"/>
    </source>
</evidence>
<feature type="region of interest" description="Disordered" evidence="1">
    <location>
        <begin position="15"/>
        <end position="110"/>
    </location>
</feature>
<sequence>MTEQAKAARRALQIAKAKADTSPRRCWTSSRLGPPSIKNRMKTTEALKNTGRRYQGEGSNSFKAQRHEIDEHLGQADTKPTEGATEQTSTSSQEEAIGENHGEDDMSANNDVDMCASLRLDDLDEKTPPSLPIPRGILNATDGFTLDGLN</sequence>
<feature type="compositionally biased region" description="Polar residues" evidence="1">
    <location>
        <begin position="84"/>
        <end position="94"/>
    </location>
</feature>
<name>A0A0P1B0S1_PLAHL</name>
<reference evidence="3" key="1">
    <citation type="submission" date="2014-09" db="EMBL/GenBank/DDBJ databases">
        <authorList>
            <person name="Sharma Rahul"/>
            <person name="Thines Marco"/>
        </authorList>
    </citation>
    <scope>NUCLEOTIDE SEQUENCE [LARGE SCALE GENOMIC DNA]</scope>
</reference>
<dbReference type="Proteomes" id="UP000054928">
    <property type="component" value="Unassembled WGS sequence"/>
</dbReference>
<dbReference type="EMBL" id="CCYD01002589">
    <property type="protein sequence ID" value="CEG47480.1"/>
    <property type="molecule type" value="Genomic_DNA"/>
</dbReference>